<evidence type="ECO:0000256" key="2">
    <source>
        <dbReference type="ARBA" id="ARBA00022692"/>
    </source>
</evidence>
<comment type="caution">
    <text evidence="6">The sequence shown here is derived from an EMBL/GenBank/DDBJ whole genome shotgun (WGS) entry which is preliminary data.</text>
</comment>
<keyword evidence="7" id="KW-1185">Reference proteome</keyword>
<feature type="transmembrane region" description="Helical" evidence="5">
    <location>
        <begin position="105"/>
        <end position="129"/>
    </location>
</feature>
<dbReference type="GO" id="GO:0022857">
    <property type="term" value="F:transmembrane transporter activity"/>
    <property type="evidence" value="ECO:0007669"/>
    <property type="project" value="InterPro"/>
</dbReference>
<evidence type="ECO:0000256" key="4">
    <source>
        <dbReference type="ARBA" id="ARBA00023136"/>
    </source>
</evidence>
<sequence>MKGRGFTEAGLLLACLPFLVAAAANFCGGFLSEALTRRLGLKWGRRWLGCFGLGSAALLLTAAMLTEQRMWSLVFLSLSFGAITLQQPGVLAVCLDLGGRRYAGAVTGAMNTATFLSAFVSSIAYGYIVKGYGYNAPFVPMIGLLVVGSGIWFGIDATREVVVEV</sequence>
<dbReference type="InterPro" id="IPR050382">
    <property type="entry name" value="MFS_Na/Anion_cotransporter"/>
</dbReference>
<reference evidence="6 7" key="1">
    <citation type="submission" date="2018-11" db="EMBL/GenBank/DDBJ databases">
        <authorList>
            <person name="Mardanov A.V."/>
            <person name="Ravin N.V."/>
            <person name="Dedysh S.N."/>
        </authorList>
    </citation>
    <scope>NUCLEOTIDE SEQUENCE [LARGE SCALE GENOMIC DNA]</scope>
    <source>
        <strain evidence="6 7">AF10</strain>
    </source>
</reference>
<gene>
    <name evidence="6" type="ORF">GRAN_0897</name>
</gene>
<feature type="transmembrane region" description="Helical" evidence="5">
    <location>
        <begin position="73"/>
        <end position="93"/>
    </location>
</feature>
<evidence type="ECO:0000313" key="7">
    <source>
        <dbReference type="Proteomes" id="UP000289437"/>
    </source>
</evidence>
<dbReference type="AlphaFoldDB" id="A0A4Q0T2X3"/>
<evidence type="ECO:0000256" key="5">
    <source>
        <dbReference type="SAM" id="Phobius"/>
    </source>
</evidence>
<organism evidence="6 7">
    <name type="scientific">Granulicella sibirica</name>
    <dbReference type="NCBI Taxonomy" id="2479048"/>
    <lineage>
        <taxon>Bacteria</taxon>
        <taxon>Pseudomonadati</taxon>
        <taxon>Acidobacteriota</taxon>
        <taxon>Terriglobia</taxon>
        <taxon>Terriglobales</taxon>
        <taxon>Acidobacteriaceae</taxon>
        <taxon>Granulicella</taxon>
    </lineage>
</organism>
<dbReference type="PANTHER" id="PTHR11662">
    <property type="entry name" value="SOLUTE CARRIER FAMILY 17"/>
    <property type="match status" value="1"/>
</dbReference>
<protein>
    <submittedName>
        <fullName evidence="6">Putative glucarate transporter</fullName>
    </submittedName>
</protein>
<dbReference type="EMBL" id="RDSM01000001">
    <property type="protein sequence ID" value="RXH57587.1"/>
    <property type="molecule type" value="Genomic_DNA"/>
</dbReference>
<dbReference type="RefSeq" id="WP_128911740.1">
    <property type="nucleotide sequence ID" value="NZ_RDSM01000001.1"/>
</dbReference>
<dbReference type="Gene3D" id="1.20.1250.20">
    <property type="entry name" value="MFS general substrate transporter like domains"/>
    <property type="match status" value="1"/>
</dbReference>
<keyword evidence="4 5" id="KW-0472">Membrane</keyword>
<dbReference type="GO" id="GO:0016020">
    <property type="term" value="C:membrane"/>
    <property type="evidence" value="ECO:0007669"/>
    <property type="project" value="UniProtKB-SubCell"/>
</dbReference>
<dbReference type="PANTHER" id="PTHR11662:SF399">
    <property type="entry name" value="FI19708P1-RELATED"/>
    <property type="match status" value="1"/>
</dbReference>
<dbReference type="Pfam" id="PF07690">
    <property type="entry name" value="MFS_1"/>
    <property type="match status" value="1"/>
</dbReference>
<keyword evidence="3 5" id="KW-1133">Transmembrane helix</keyword>
<dbReference type="InterPro" id="IPR011701">
    <property type="entry name" value="MFS"/>
</dbReference>
<dbReference type="SUPFAM" id="SSF103473">
    <property type="entry name" value="MFS general substrate transporter"/>
    <property type="match status" value="1"/>
</dbReference>
<name>A0A4Q0T2X3_9BACT</name>
<dbReference type="InterPro" id="IPR036259">
    <property type="entry name" value="MFS_trans_sf"/>
</dbReference>
<comment type="subcellular location">
    <subcellularLocation>
        <location evidence="1">Membrane</location>
        <topology evidence="1">Multi-pass membrane protein</topology>
    </subcellularLocation>
</comment>
<evidence type="ECO:0000256" key="1">
    <source>
        <dbReference type="ARBA" id="ARBA00004141"/>
    </source>
</evidence>
<evidence type="ECO:0000313" key="6">
    <source>
        <dbReference type="EMBL" id="RXH57587.1"/>
    </source>
</evidence>
<reference evidence="7" key="2">
    <citation type="submission" date="2019-02" db="EMBL/GenBank/DDBJ databases">
        <title>Granulicella sibirica sp. nov., a psychrotolerant acidobacterium isolated from an organic soil layer in forested tundra, West Siberia.</title>
        <authorList>
            <person name="Oshkin I.Y."/>
            <person name="Kulichevskaya I.S."/>
            <person name="Rijpstra W.I.C."/>
            <person name="Sinninghe Damste J.S."/>
            <person name="Rakitin A.L."/>
            <person name="Ravin N.V."/>
            <person name="Dedysh S.N."/>
        </authorList>
    </citation>
    <scope>NUCLEOTIDE SEQUENCE [LARGE SCALE GENOMIC DNA]</scope>
    <source>
        <strain evidence="7">AF10</strain>
    </source>
</reference>
<dbReference type="OrthoDB" id="9766638at2"/>
<keyword evidence="2 5" id="KW-0812">Transmembrane</keyword>
<accession>A0A4Q0T2X3</accession>
<proteinExistence type="predicted"/>
<feature type="transmembrane region" description="Helical" evidence="5">
    <location>
        <begin position="47"/>
        <end position="66"/>
    </location>
</feature>
<dbReference type="Proteomes" id="UP000289437">
    <property type="component" value="Unassembled WGS sequence"/>
</dbReference>
<evidence type="ECO:0000256" key="3">
    <source>
        <dbReference type="ARBA" id="ARBA00022989"/>
    </source>
</evidence>
<feature type="transmembrane region" description="Helical" evidence="5">
    <location>
        <begin position="136"/>
        <end position="155"/>
    </location>
</feature>